<dbReference type="AlphaFoldDB" id="A0A9Q1CJP0"/>
<protein>
    <recommendedName>
        <fullName evidence="2">Kazal-like domain-containing protein</fullName>
    </recommendedName>
</protein>
<dbReference type="PROSITE" id="PS51465">
    <property type="entry name" value="KAZAL_2"/>
    <property type="match status" value="1"/>
</dbReference>
<keyword evidence="1" id="KW-0812">Transmembrane</keyword>
<dbReference type="SUPFAM" id="SSF100895">
    <property type="entry name" value="Kazal-type serine protease inhibitors"/>
    <property type="match status" value="1"/>
</dbReference>
<dbReference type="InterPro" id="IPR002350">
    <property type="entry name" value="Kazal_dom"/>
</dbReference>
<comment type="caution">
    <text evidence="3">The sequence shown here is derived from an EMBL/GenBank/DDBJ whole genome shotgun (WGS) entry which is preliminary data.</text>
</comment>
<dbReference type="CDD" id="cd00104">
    <property type="entry name" value="KAZAL_FS"/>
    <property type="match status" value="1"/>
</dbReference>
<evidence type="ECO:0000313" key="4">
    <source>
        <dbReference type="Proteomes" id="UP001152320"/>
    </source>
</evidence>
<evidence type="ECO:0000259" key="2">
    <source>
        <dbReference type="PROSITE" id="PS51465"/>
    </source>
</evidence>
<keyword evidence="1" id="KW-0472">Membrane</keyword>
<keyword evidence="1" id="KW-1133">Transmembrane helix</keyword>
<feature type="transmembrane region" description="Helical" evidence="1">
    <location>
        <begin position="59"/>
        <end position="80"/>
    </location>
</feature>
<sequence length="237" mass="25038">MERRSAEQPRIISGAQNNPGALRTTYFTALHKAGNTCKNVITDNLITGSGNSISMRFRWYVTIFVCVITLIVSVTLIVVLQSNKVEEGEAGETINSPEGGGRVFTTRRATTFNVEDNITTGLVNDDITTVTPGTSDALDVSAQAPLNMTGNSSVPSDGTTIPVRRTGTAKSGTTQPFAVDCPNLCPILRQLVCGTDGTTYQSPCVLQLVACVNNDPTLMVASLGPCPVSTLEPISAL</sequence>
<accession>A0A9Q1CJP0</accession>
<keyword evidence="4" id="KW-1185">Reference proteome</keyword>
<dbReference type="EMBL" id="JAIZAY010000002">
    <property type="protein sequence ID" value="KAJ8046712.1"/>
    <property type="molecule type" value="Genomic_DNA"/>
</dbReference>
<gene>
    <name evidence="3" type="ORF">HOLleu_05479</name>
</gene>
<dbReference type="OrthoDB" id="126772at2759"/>
<dbReference type="Gene3D" id="3.30.60.30">
    <property type="match status" value="1"/>
</dbReference>
<dbReference type="Proteomes" id="UP001152320">
    <property type="component" value="Chromosome 2"/>
</dbReference>
<organism evidence="3 4">
    <name type="scientific">Holothuria leucospilota</name>
    <name type="common">Black long sea cucumber</name>
    <name type="synonym">Mertensiothuria leucospilota</name>
    <dbReference type="NCBI Taxonomy" id="206669"/>
    <lineage>
        <taxon>Eukaryota</taxon>
        <taxon>Metazoa</taxon>
        <taxon>Echinodermata</taxon>
        <taxon>Eleutherozoa</taxon>
        <taxon>Echinozoa</taxon>
        <taxon>Holothuroidea</taxon>
        <taxon>Aspidochirotacea</taxon>
        <taxon>Aspidochirotida</taxon>
        <taxon>Holothuriidae</taxon>
        <taxon>Holothuria</taxon>
    </lineage>
</organism>
<evidence type="ECO:0000313" key="3">
    <source>
        <dbReference type="EMBL" id="KAJ8046712.1"/>
    </source>
</evidence>
<feature type="domain" description="Kazal-like" evidence="2">
    <location>
        <begin position="175"/>
        <end position="228"/>
    </location>
</feature>
<proteinExistence type="predicted"/>
<evidence type="ECO:0000256" key="1">
    <source>
        <dbReference type="SAM" id="Phobius"/>
    </source>
</evidence>
<name>A0A9Q1CJP0_HOLLE</name>
<reference evidence="3" key="1">
    <citation type="submission" date="2021-10" db="EMBL/GenBank/DDBJ databases">
        <title>Tropical sea cucumber genome reveals ecological adaptation and Cuvierian tubules defense mechanism.</title>
        <authorList>
            <person name="Chen T."/>
        </authorList>
    </citation>
    <scope>NUCLEOTIDE SEQUENCE</scope>
    <source>
        <strain evidence="3">Nanhai2018</strain>
        <tissue evidence="3">Muscle</tissue>
    </source>
</reference>
<dbReference type="SMART" id="SM00280">
    <property type="entry name" value="KAZAL"/>
    <property type="match status" value="1"/>
</dbReference>
<dbReference type="InterPro" id="IPR036058">
    <property type="entry name" value="Kazal_dom_sf"/>
</dbReference>
<dbReference type="Pfam" id="PF07648">
    <property type="entry name" value="Kazal_2"/>
    <property type="match status" value="1"/>
</dbReference>